<protein>
    <submittedName>
        <fullName evidence="2">956_t:CDS:1</fullName>
    </submittedName>
</protein>
<comment type="caution">
    <text evidence="2">The sequence shown here is derived from an EMBL/GenBank/DDBJ whole genome shotgun (WGS) entry which is preliminary data.</text>
</comment>
<feature type="compositionally biased region" description="Low complexity" evidence="1">
    <location>
        <begin position="312"/>
        <end position="326"/>
    </location>
</feature>
<evidence type="ECO:0000256" key="1">
    <source>
        <dbReference type="SAM" id="MobiDB-lite"/>
    </source>
</evidence>
<evidence type="ECO:0000313" key="2">
    <source>
        <dbReference type="EMBL" id="CAG8626627.1"/>
    </source>
</evidence>
<evidence type="ECO:0000313" key="3">
    <source>
        <dbReference type="Proteomes" id="UP000789342"/>
    </source>
</evidence>
<feature type="compositionally biased region" description="Low complexity" evidence="1">
    <location>
        <begin position="287"/>
        <end position="299"/>
    </location>
</feature>
<sequence>MSDITSDFRINTQEDINFEIPLSNKSNNIVYFPQLVKQSEPINSPSRYWDNCLEEEETLEELVIKETAEFLESLSNEKRPESAFYAISRPGTAPGLFGAGTLQPPETIYRFFKYNSPMKEATEVKNNLATKVTKARTRKNPIVPSNKSKGKKSMKHEFSSNEDKIEGDKEHVKKSSKRQLIEAKSKKRTNKPKHSECLIPSKKEIGIMEKVQRIIEKHKRRKELKEKRNIIKDGVNNAIGSSSSSKNTPTKTSKMKKGIDESSSIGSPSSKNTPTKTVKTKRDFDDSSISSMSSSSSESSPKRKRKPDRFSRSSSTSSTVKSAKTSSLKKRSKKNHGNDESESSPGKAILSSDSTV</sequence>
<reference evidence="2" key="1">
    <citation type="submission" date="2021-06" db="EMBL/GenBank/DDBJ databases">
        <authorList>
            <person name="Kallberg Y."/>
            <person name="Tangrot J."/>
            <person name="Rosling A."/>
        </authorList>
    </citation>
    <scope>NUCLEOTIDE SEQUENCE</scope>
    <source>
        <strain evidence="2">CL551</strain>
    </source>
</reference>
<feature type="region of interest" description="Disordered" evidence="1">
    <location>
        <begin position="140"/>
        <end position="199"/>
    </location>
</feature>
<feature type="region of interest" description="Disordered" evidence="1">
    <location>
        <begin position="218"/>
        <end position="356"/>
    </location>
</feature>
<keyword evidence="3" id="KW-1185">Reference proteome</keyword>
<feature type="compositionally biased region" description="Basic and acidic residues" evidence="1">
    <location>
        <begin position="155"/>
        <end position="184"/>
    </location>
</feature>
<dbReference type="OrthoDB" id="2380953at2759"/>
<accession>A0A9N9D812</accession>
<proteinExistence type="predicted"/>
<name>A0A9N9D812_9GLOM</name>
<dbReference type="AlphaFoldDB" id="A0A9N9D812"/>
<gene>
    <name evidence="2" type="ORF">AMORRO_LOCUS8902</name>
</gene>
<dbReference type="Proteomes" id="UP000789342">
    <property type="component" value="Unassembled WGS sequence"/>
</dbReference>
<organism evidence="2 3">
    <name type="scientific">Acaulospora morrowiae</name>
    <dbReference type="NCBI Taxonomy" id="94023"/>
    <lineage>
        <taxon>Eukaryota</taxon>
        <taxon>Fungi</taxon>
        <taxon>Fungi incertae sedis</taxon>
        <taxon>Mucoromycota</taxon>
        <taxon>Glomeromycotina</taxon>
        <taxon>Glomeromycetes</taxon>
        <taxon>Diversisporales</taxon>
        <taxon>Acaulosporaceae</taxon>
        <taxon>Acaulospora</taxon>
    </lineage>
</organism>
<dbReference type="EMBL" id="CAJVPV010008113">
    <property type="protein sequence ID" value="CAG8626627.1"/>
    <property type="molecule type" value="Genomic_DNA"/>
</dbReference>
<feature type="compositionally biased region" description="Low complexity" evidence="1">
    <location>
        <begin position="241"/>
        <end position="252"/>
    </location>
</feature>